<gene>
    <name evidence="1" type="ORF">FMOSSE_LOCUS14699</name>
</gene>
<dbReference type="AlphaFoldDB" id="A0A9N9I2P4"/>
<evidence type="ECO:0000313" key="2">
    <source>
        <dbReference type="Proteomes" id="UP000789375"/>
    </source>
</evidence>
<dbReference type="Proteomes" id="UP000789375">
    <property type="component" value="Unassembled WGS sequence"/>
</dbReference>
<feature type="non-terminal residue" evidence="1">
    <location>
        <position position="1"/>
    </location>
</feature>
<name>A0A9N9I2P4_FUNMO</name>
<dbReference type="EMBL" id="CAJVPP010012178">
    <property type="protein sequence ID" value="CAG8716870.1"/>
    <property type="molecule type" value="Genomic_DNA"/>
</dbReference>
<sequence>DGVPLHPIVIESATNQSFVTRRLIKETIRLQVFELFPYIWDFSSQIKEQRLYIDRKTMDMNSLEILIIYGLKMEDELRTFRNEIQVAKIQYEEKKKHEIDTIKKDCYIISNLA</sequence>
<proteinExistence type="predicted"/>
<keyword evidence="2" id="KW-1185">Reference proteome</keyword>
<accession>A0A9N9I2P4</accession>
<organism evidence="1 2">
    <name type="scientific">Funneliformis mosseae</name>
    <name type="common">Endomycorrhizal fungus</name>
    <name type="synonym">Glomus mosseae</name>
    <dbReference type="NCBI Taxonomy" id="27381"/>
    <lineage>
        <taxon>Eukaryota</taxon>
        <taxon>Fungi</taxon>
        <taxon>Fungi incertae sedis</taxon>
        <taxon>Mucoromycota</taxon>
        <taxon>Glomeromycotina</taxon>
        <taxon>Glomeromycetes</taxon>
        <taxon>Glomerales</taxon>
        <taxon>Glomeraceae</taxon>
        <taxon>Funneliformis</taxon>
    </lineage>
</organism>
<comment type="caution">
    <text evidence="1">The sequence shown here is derived from an EMBL/GenBank/DDBJ whole genome shotgun (WGS) entry which is preliminary data.</text>
</comment>
<protein>
    <submittedName>
        <fullName evidence="1">11176_t:CDS:1</fullName>
    </submittedName>
</protein>
<reference evidence="1" key="1">
    <citation type="submission" date="2021-06" db="EMBL/GenBank/DDBJ databases">
        <authorList>
            <person name="Kallberg Y."/>
            <person name="Tangrot J."/>
            <person name="Rosling A."/>
        </authorList>
    </citation>
    <scope>NUCLEOTIDE SEQUENCE</scope>
    <source>
        <strain evidence="1">87-6 pot B 2015</strain>
    </source>
</reference>
<evidence type="ECO:0000313" key="1">
    <source>
        <dbReference type="EMBL" id="CAG8716870.1"/>
    </source>
</evidence>